<evidence type="ECO:0000313" key="4">
    <source>
        <dbReference type="Proteomes" id="UP000237684"/>
    </source>
</evidence>
<dbReference type="PANTHER" id="PTHR30388:SF4">
    <property type="entry name" value="MOLYBDENUM COFACTOR INSERTION CHAPERONE PAOD"/>
    <property type="match status" value="1"/>
</dbReference>
<dbReference type="InterPro" id="IPR027051">
    <property type="entry name" value="XdhC_Rossmann_dom"/>
</dbReference>
<evidence type="ECO:0000259" key="1">
    <source>
        <dbReference type="Pfam" id="PF02625"/>
    </source>
</evidence>
<dbReference type="EMBL" id="NIGF01000018">
    <property type="protein sequence ID" value="PQV62927.1"/>
    <property type="molecule type" value="Genomic_DNA"/>
</dbReference>
<dbReference type="OrthoDB" id="9773039at2"/>
<feature type="domain" description="XdhC Rossmann" evidence="2">
    <location>
        <begin position="162"/>
        <end position="302"/>
    </location>
</feature>
<dbReference type="PANTHER" id="PTHR30388">
    <property type="entry name" value="ALDEHYDE OXIDOREDUCTASE MOLYBDENUM COFACTOR ASSEMBLY PROTEIN"/>
    <property type="match status" value="1"/>
</dbReference>
<dbReference type="Gene3D" id="3.40.50.720">
    <property type="entry name" value="NAD(P)-binding Rossmann-like Domain"/>
    <property type="match status" value="1"/>
</dbReference>
<dbReference type="InParanoid" id="A0A2S8SQ52"/>
<evidence type="ECO:0000259" key="2">
    <source>
        <dbReference type="Pfam" id="PF13478"/>
    </source>
</evidence>
<dbReference type="AlphaFoldDB" id="A0A2S8SQ52"/>
<evidence type="ECO:0000313" key="3">
    <source>
        <dbReference type="EMBL" id="PQV62927.1"/>
    </source>
</evidence>
<dbReference type="Pfam" id="PF13478">
    <property type="entry name" value="XdhC_C"/>
    <property type="match status" value="1"/>
</dbReference>
<gene>
    <name evidence="3" type="ORF">B1R32_11824</name>
</gene>
<dbReference type="InterPro" id="IPR052698">
    <property type="entry name" value="MoCofactor_Util/Proc"/>
</dbReference>
<organism evidence="3 4">
    <name type="scientific">Abditibacterium utsteinense</name>
    <dbReference type="NCBI Taxonomy" id="1960156"/>
    <lineage>
        <taxon>Bacteria</taxon>
        <taxon>Pseudomonadati</taxon>
        <taxon>Abditibacteriota</taxon>
        <taxon>Abditibacteriia</taxon>
        <taxon>Abditibacteriales</taxon>
        <taxon>Abditibacteriaceae</taxon>
        <taxon>Abditibacterium</taxon>
    </lineage>
</organism>
<name>A0A2S8SQ52_9BACT</name>
<protein>
    <submittedName>
        <fullName evidence="3">Xanthine and CO dehydrogenase maturation factor, XdhC/CoxF family</fullName>
    </submittedName>
</protein>
<reference evidence="3 4" key="1">
    <citation type="journal article" date="2018" name="Syst. Appl. Microbiol.">
        <title>Abditibacterium utsteinense sp. nov., the first cultivated member of candidate phylum FBP, isolated from ice-free Antarctic soil samples.</title>
        <authorList>
            <person name="Tahon G."/>
            <person name="Tytgat B."/>
            <person name="Lebbe L."/>
            <person name="Carlier A."/>
            <person name="Willems A."/>
        </authorList>
    </citation>
    <scope>NUCLEOTIDE SEQUENCE [LARGE SCALE GENOMIC DNA]</scope>
    <source>
        <strain evidence="3 4">LMG 29911</strain>
    </source>
</reference>
<dbReference type="FunCoup" id="A0A2S8SQ52">
    <property type="interactions" value="78"/>
</dbReference>
<dbReference type="RefSeq" id="WP_106380921.1">
    <property type="nucleotide sequence ID" value="NZ_NIGF01000018.1"/>
</dbReference>
<dbReference type="Proteomes" id="UP000237684">
    <property type="component" value="Unassembled WGS sequence"/>
</dbReference>
<dbReference type="InterPro" id="IPR003777">
    <property type="entry name" value="XdhC_CoxI"/>
</dbReference>
<accession>A0A2S8SQ52</accession>
<feature type="domain" description="XdhC- CoxI" evidence="1">
    <location>
        <begin position="16"/>
        <end position="80"/>
    </location>
</feature>
<dbReference type="Pfam" id="PF02625">
    <property type="entry name" value="XdhC_CoxI"/>
    <property type="match status" value="1"/>
</dbReference>
<keyword evidence="4" id="KW-1185">Reference proteome</keyword>
<proteinExistence type="predicted"/>
<sequence>MNERDAIQNLWRDAHSRGESAVLATVCEVKGSAYRRPGARMLLCQSGQSVGVVNGGCLDGDLWIRARQVMDSGSAQCACYDTTSSEDIVWGLGLGCRGVVNILIEPVKNLDWLRDENTVAAVFEGASLGTISLEAEKTRPSGIDELERGRAWVETFQAPPPLWIFGAGADALPLVQMAQTLGWDVSVIDPRAPHPDRRPLLPSRYLPSQCCGELPFSPRAACVLMTHNFGHDAEILRAVLPSSAFYVGVLGPKRRTEELLGFLARQGFAATDEQRARLHAPIGLDIGAETPEEIALSIVAELRACITGRSGGFLRAREAPIHNDTAAEARA</sequence>
<comment type="caution">
    <text evidence="3">The sequence shown here is derived from an EMBL/GenBank/DDBJ whole genome shotgun (WGS) entry which is preliminary data.</text>
</comment>